<name>A0A915HL38_ROMCU</name>
<dbReference type="AlphaFoldDB" id="A0A915HL38"/>
<evidence type="ECO:0000256" key="1">
    <source>
        <dbReference type="SAM" id="SignalP"/>
    </source>
</evidence>
<feature type="chain" id="PRO_5037253881" evidence="1">
    <location>
        <begin position="37"/>
        <end position="127"/>
    </location>
</feature>
<dbReference type="WBParaSite" id="nRc.2.0.1.t02384-RA">
    <property type="protein sequence ID" value="nRc.2.0.1.t02384-RA"/>
    <property type="gene ID" value="nRc.2.0.1.g02384"/>
</dbReference>
<protein>
    <submittedName>
        <fullName evidence="3">Uncharacterized protein</fullName>
    </submittedName>
</protein>
<keyword evidence="2" id="KW-1185">Reference proteome</keyword>
<sequence length="127" mass="14354">MPPQMKKKNHHKSSYRQTMIITPLFALVICVKLATGEASNANCEVLQTAQAQRVAMEQVTCCQLSANQWLSKVKRQQLLTILCFPKELKMQTMVMLNILALFFCIKLTMGESTNANCELMQTRVSEA</sequence>
<evidence type="ECO:0000313" key="2">
    <source>
        <dbReference type="Proteomes" id="UP000887565"/>
    </source>
</evidence>
<dbReference type="Proteomes" id="UP000887565">
    <property type="component" value="Unplaced"/>
</dbReference>
<reference evidence="3" key="1">
    <citation type="submission" date="2022-11" db="UniProtKB">
        <authorList>
            <consortium name="WormBaseParasite"/>
        </authorList>
    </citation>
    <scope>IDENTIFICATION</scope>
</reference>
<keyword evidence="1" id="KW-0732">Signal</keyword>
<accession>A0A915HL38</accession>
<organism evidence="2 3">
    <name type="scientific">Romanomermis culicivorax</name>
    <name type="common">Nematode worm</name>
    <dbReference type="NCBI Taxonomy" id="13658"/>
    <lineage>
        <taxon>Eukaryota</taxon>
        <taxon>Metazoa</taxon>
        <taxon>Ecdysozoa</taxon>
        <taxon>Nematoda</taxon>
        <taxon>Enoplea</taxon>
        <taxon>Dorylaimia</taxon>
        <taxon>Mermithida</taxon>
        <taxon>Mermithoidea</taxon>
        <taxon>Mermithidae</taxon>
        <taxon>Romanomermis</taxon>
    </lineage>
</organism>
<feature type="signal peptide" evidence="1">
    <location>
        <begin position="1"/>
        <end position="36"/>
    </location>
</feature>
<evidence type="ECO:0000313" key="3">
    <source>
        <dbReference type="WBParaSite" id="nRc.2.0.1.t02384-RA"/>
    </source>
</evidence>
<proteinExistence type="predicted"/>